<evidence type="ECO:0000259" key="2">
    <source>
        <dbReference type="PROSITE" id="PS50056"/>
    </source>
</evidence>
<dbReference type="Proteomes" id="UP001200430">
    <property type="component" value="Unassembled WGS sequence"/>
</dbReference>
<dbReference type="Pfam" id="PF13350">
    <property type="entry name" value="Y_phosphatase3"/>
    <property type="match status" value="1"/>
</dbReference>
<name>A0ABS9EPL5_9BACT</name>
<dbReference type="InterPro" id="IPR016130">
    <property type="entry name" value="Tyr_Pase_AS"/>
</dbReference>
<comment type="similarity">
    <text evidence="1">Belongs to the protein-tyrosine phosphatase family.</text>
</comment>
<sequence>MKKARLNELLTAFVTLLYLRAVNFHTVSKGVLYRSAQLNLDRLSRYVETHSIKSIVNLRGPQAGRRWYRREKEFSRSRGIVHADFDLSAIRKIPVQELDRILEFMRNAPKPILIHCYAGADRTGLIAALWRLAEDRDAPLQALSRQLCWMKGHFSTLHIGTNAMVRSFWDYVRHIQGDGPLRGRPLAD</sequence>
<dbReference type="PANTHER" id="PTHR31126">
    <property type="entry name" value="TYROSINE-PROTEIN PHOSPHATASE"/>
    <property type="match status" value="1"/>
</dbReference>
<feature type="domain" description="Tyrosine specific protein phosphatases" evidence="2">
    <location>
        <begin position="92"/>
        <end position="134"/>
    </location>
</feature>
<protein>
    <submittedName>
        <fullName evidence="3">Tyrosine-protein phosphatase</fullName>
    </submittedName>
</protein>
<dbReference type="InterPro" id="IPR026893">
    <property type="entry name" value="Tyr/Ser_Pase_IphP-type"/>
</dbReference>
<dbReference type="InterPro" id="IPR029021">
    <property type="entry name" value="Prot-tyrosine_phosphatase-like"/>
</dbReference>
<reference evidence="3 4" key="1">
    <citation type="submission" date="2022-01" db="EMBL/GenBank/DDBJ databases">
        <title>Dethiosulfovibrio faecalis sp. nov., a novel proteolytic, non-sulfur-reducing bacterium isolated from a marine aquaculture solid waste bioreactor.</title>
        <authorList>
            <person name="Grabowski S."/>
            <person name="Apolinario E."/>
            <person name="Schneider N."/>
            <person name="Marshall C.W."/>
            <person name="Sowers K.R."/>
        </authorList>
    </citation>
    <scope>NUCLEOTIDE SEQUENCE [LARGE SCALE GENOMIC DNA]</scope>
    <source>
        <strain evidence="3 4">DSM 12537</strain>
    </source>
</reference>
<dbReference type="SUPFAM" id="SSF52799">
    <property type="entry name" value="(Phosphotyrosine protein) phosphatases II"/>
    <property type="match status" value="1"/>
</dbReference>
<dbReference type="InterPro" id="IPR000387">
    <property type="entry name" value="Tyr_Pase_dom"/>
</dbReference>
<dbReference type="PROSITE" id="PS00383">
    <property type="entry name" value="TYR_PHOSPHATASE_1"/>
    <property type="match status" value="1"/>
</dbReference>
<evidence type="ECO:0000256" key="1">
    <source>
        <dbReference type="ARBA" id="ARBA00009580"/>
    </source>
</evidence>
<dbReference type="RefSeq" id="WP_236099841.1">
    <property type="nucleotide sequence ID" value="NZ_JAKGUD010000011.1"/>
</dbReference>
<evidence type="ECO:0000313" key="3">
    <source>
        <dbReference type="EMBL" id="MCF4143136.1"/>
    </source>
</evidence>
<dbReference type="Gene3D" id="3.90.190.10">
    <property type="entry name" value="Protein tyrosine phosphatase superfamily"/>
    <property type="match status" value="1"/>
</dbReference>
<dbReference type="PANTHER" id="PTHR31126:SF72">
    <property type="entry name" value="DUAL SPECIFICITY PROTEIN PHOSPHATASE TPBA"/>
    <property type="match status" value="1"/>
</dbReference>
<keyword evidence="4" id="KW-1185">Reference proteome</keyword>
<organism evidence="3 4">
    <name type="scientific">Dethiosulfovibrio marinus</name>
    <dbReference type="NCBI Taxonomy" id="133532"/>
    <lineage>
        <taxon>Bacteria</taxon>
        <taxon>Thermotogati</taxon>
        <taxon>Synergistota</taxon>
        <taxon>Synergistia</taxon>
        <taxon>Synergistales</taxon>
        <taxon>Dethiosulfovibrionaceae</taxon>
        <taxon>Dethiosulfovibrio</taxon>
    </lineage>
</organism>
<proteinExistence type="inferred from homology"/>
<comment type="caution">
    <text evidence="3">The sequence shown here is derived from an EMBL/GenBank/DDBJ whole genome shotgun (WGS) entry which is preliminary data.</text>
</comment>
<gene>
    <name evidence="3" type="ORF">L2W38_09960</name>
</gene>
<evidence type="ECO:0000313" key="4">
    <source>
        <dbReference type="Proteomes" id="UP001200430"/>
    </source>
</evidence>
<dbReference type="PROSITE" id="PS50056">
    <property type="entry name" value="TYR_PHOSPHATASE_2"/>
    <property type="match status" value="1"/>
</dbReference>
<accession>A0ABS9EPL5</accession>
<dbReference type="EMBL" id="JAKGUD010000011">
    <property type="protein sequence ID" value="MCF4143136.1"/>
    <property type="molecule type" value="Genomic_DNA"/>
</dbReference>